<dbReference type="AlphaFoldDB" id="A0A0D7AV12"/>
<dbReference type="Proteomes" id="UP000054007">
    <property type="component" value="Unassembled WGS sequence"/>
</dbReference>
<evidence type="ECO:0000256" key="1">
    <source>
        <dbReference type="SAM" id="MobiDB-lite"/>
    </source>
</evidence>
<evidence type="ECO:0000313" key="3">
    <source>
        <dbReference type="Proteomes" id="UP000054007"/>
    </source>
</evidence>
<sequence>MFCNAYNGSRPRTWRQQMVDYDFYLPVNITGGPAVLLPANVDPLPPPGPLVQLKPRWESPFISSSPFPTPFGTPSRLPSHQTAFVRTPGRTPALPPQGLACRLFDSPQPAQTSPSQPPRYSSPRSGTFTPSRLGKILADVTPRLSAPSSPSTSKAVAALPEIGPLEDTVLTSLPDALSRLIVAFYPDDVNTVVATFVRAQRCKNANEACTFVKIPTCMTLPQFMYGLAFIFKFGDPIDVYGDVRSRERTPAVVKGSGGSGSGDDASPFVDK</sequence>
<protein>
    <submittedName>
        <fullName evidence="2">Uncharacterized protein</fullName>
    </submittedName>
</protein>
<organism evidence="2 3">
    <name type="scientific">Cylindrobasidium torrendii FP15055 ss-10</name>
    <dbReference type="NCBI Taxonomy" id="1314674"/>
    <lineage>
        <taxon>Eukaryota</taxon>
        <taxon>Fungi</taxon>
        <taxon>Dikarya</taxon>
        <taxon>Basidiomycota</taxon>
        <taxon>Agaricomycotina</taxon>
        <taxon>Agaricomycetes</taxon>
        <taxon>Agaricomycetidae</taxon>
        <taxon>Agaricales</taxon>
        <taxon>Marasmiineae</taxon>
        <taxon>Physalacriaceae</taxon>
        <taxon>Cylindrobasidium</taxon>
    </lineage>
</organism>
<gene>
    <name evidence="2" type="ORF">CYLTODRAFT_427675</name>
</gene>
<proteinExistence type="predicted"/>
<reference evidence="2 3" key="1">
    <citation type="journal article" date="2015" name="Fungal Genet. Biol.">
        <title>Evolution of novel wood decay mechanisms in Agaricales revealed by the genome sequences of Fistulina hepatica and Cylindrobasidium torrendii.</title>
        <authorList>
            <person name="Floudas D."/>
            <person name="Held B.W."/>
            <person name="Riley R."/>
            <person name="Nagy L.G."/>
            <person name="Koehler G."/>
            <person name="Ransdell A.S."/>
            <person name="Younus H."/>
            <person name="Chow J."/>
            <person name="Chiniquy J."/>
            <person name="Lipzen A."/>
            <person name="Tritt A."/>
            <person name="Sun H."/>
            <person name="Haridas S."/>
            <person name="LaButti K."/>
            <person name="Ohm R.A."/>
            <person name="Kues U."/>
            <person name="Blanchette R.A."/>
            <person name="Grigoriev I.V."/>
            <person name="Minto R.E."/>
            <person name="Hibbett D.S."/>
        </authorList>
    </citation>
    <scope>NUCLEOTIDE SEQUENCE [LARGE SCALE GENOMIC DNA]</scope>
    <source>
        <strain evidence="2 3">FP15055 ss-10</strain>
    </source>
</reference>
<name>A0A0D7AV12_9AGAR</name>
<evidence type="ECO:0000313" key="2">
    <source>
        <dbReference type="EMBL" id="KIY61131.1"/>
    </source>
</evidence>
<feature type="compositionally biased region" description="Low complexity" evidence="1">
    <location>
        <begin position="106"/>
        <end position="125"/>
    </location>
</feature>
<keyword evidence="3" id="KW-1185">Reference proteome</keyword>
<dbReference type="EMBL" id="KN881039">
    <property type="protein sequence ID" value="KIY61131.1"/>
    <property type="molecule type" value="Genomic_DNA"/>
</dbReference>
<feature type="region of interest" description="Disordered" evidence="1">
    <location>
        <begin position="250"/>
        <end position="271"/>
    </location>
</feature>
<accession>A0A0D7AV12</accession>
<feature type="region of interest" description="Disordered" evidence="1">
    <location>
        <begin position="88"/>
        <end position="131"/>
    </location>
</feature>